<evidence type="ECO:0000256" key="1">
    <source>
        <dbReference type="SAM" id="MobiDB-lite"/>
    </source>
</evidence>
<dbReference type="GO" id="GO:0003779">
    <property type="term" value="F:actin binding"/>
    <property type="evidence" value="ECO:0007669"/>
    <property type="project" value="InterPro"/>
</dbReference>
<dbReference type="AlphaFoldDB" id="A0A0M3J1M1"/>
<name>A0A0M3J1M1_ANISI</name>
<evidence type="ECO:0000259" key="2">
    <source>
        <dbReference type="Pfam" id="PF23040"/>
    </source>
</evidence>
<accession>A0A0M3J1M1</accession>
<gene>
    <name evidence="3" type="ORF">ASIM_LOCUS1306</name>
</gene>
<reference evidence="3 4" key="2">
    <citation type="submission" date="2018-11" db="EMBL/GenBank/DDBJ databases">
        <authorList>
            <consortium name="Pathogen Informatics"/>
        </authorList>
    </citation>
    <scope>NUCLEOTIDE SEQUENCE [LARGE SCALE GENOMIC DNA]</scope>
</reference>
<protein>
    <submittedName>
        <fullName evidence="5">Protein phosphatase Slingshot (inferred by orthology to a D. melanogaster protein)</fullName>
    </submittedName>
</protein>
<feature type="compositionally biased region" description="Polar residues" evidence="1">
    <location>
        <begin position="1"/>
        <end position="12"/>
    </location>
</feature>
<dbReference type="EMBL" id="UYRR01001314">
    <property type="protein sequence ID" value="VDK18625.1"/>
    <property type="molecule type" value="Genomic_DNA"/>
</dbReference>
<sequence>MSLVTVQRSPTPSEDADLDETDVDISECDSSSPRRCRSVTSSECFFYVKGTAVILLNHDRTNTVPTSTNDEIEEHLQSMLRIISPQHTLTMAVRLQTTSSLTASVNNEFDECCSFPCSTSSYSSLVSLSQDHARYLAVVTSSFRPASCSLNRNDDCNSADKDLSFSIRECVLLGLDCITNDEKATIGVVIPIHASTHIRLDGDGGISIDFDQSYHHLFRPVSVQAMWTMFQCLHKELREAQNAITSPSQTARSDERMTDYYLKNISSQDAIRNEWLVVWPFLFS</sequence>
<dbReference type="OrthoDB" id="5779068at2759"/>
<dbReference type="Pfam" id="PF23040">
    <property type="entry name" value="PH_SSH1-like_1st"/>
    <property type="match status" value="1"/>
</dbReference>
<dbReference type="InterPro" id="IPR043587">
    <property type="entry name" value="Phosphatase_SSH-like"/>
</dbReference>
<feature type="compositionally biased region" description="Acidic residues" evidence="1">
    <location>
        <begin position="14"/>
        <end position="24"/>
    </location>
</feature>
<dbReference type="GO" id="GO:0016791">
    <property type="term" value="F:phosphatase activity"/>
    <property type="evidence" value="ECO:0007669"/>
    <property type="project" value="InterPro"/>
</dbReference>
<proteinExistence type="predicted"/>
<keyword evidence="4" id="KW-1185">Reference proteome</keyword>
<dbReference type="GO" id="GO:0030837">
    <property type="term" value="P:negative regulation of actin filament polymerization"/>
    <property type="evidence" value="ECO:0007669"/>
    <property type="project" value="InterPro"/>
</dbReference>
<feature type="region of interest" description="Disordered" evidence="1">
    <location>
        <begin position="1"/>
        <end position="24"/>
    </location>
</feature>
<dbReference type="PANTHER" id="PTHR45864">
    <property type="entry name" value="SLINGSHOT PROTEIN PHOSPHATASE HOMOLOG"/>
    <property type="match status" value="1"/>
</dbReference>
<reference evidence="5" key="1">
    <citation type="submission" date="2017-02" db="UniProtKB">
        <authorList>
            <consortium name="WormBaseParasite"/>
        </authorList>
    </citation>
    <scope>IDENTIFICATION</scope>
</reference>
<evidence type="ECO:0000313" key="5">
    <source>
        <dbReference type="WBParaSite" id="ASIM_0000142401-mRNA-1"/>
    </source>
</evidence>
<dbReference type="PANTHER" id="PTHR45864:SF2">
    <property type="entry name" value="PROTEIN PHOSPHATASE SLINGSHOT"/>
    <property type="match status" value="1"/>
</dbReference>
<dbReference type="WBParaSite" id="ASIM_0000142401-mRNA-1">
    <property type="protein sequence ID" value="ASIM_0000142401-mRNA-1"/>
    <property type="gene ID" value="ASIM_0000142401"/>
</dbReference>
<feature type="domain" description="Slingshot N-terminal" evidence="2">
    <location>
        <begin position="128"/>
        <end position="275"/>
    </location>
</feature>
<organism evidence="5">
    <name type="scientific">Anisakis simplex</name>
    <name type="common">Herring worm</name>
    <dbReference type="NCBI Taxonomy" id="6269"/>
    <lineage>
        <taxon>Eukaryota</taxon>
        <taxon>Metazoa</taxon>
        <taxon>Ecdysozoa</taxon>
        <taxon>Nematoda</taxon>
        <taxon>Chromadorea</taxon>
        <taxon>Rhabditida</taxon>
        <taxon>Spirurina</taxon>
        <taxon>Ascaridomorpha</taxon>
        <taxon>Ascaridoidea</taxon>
        <taxon>Anisakidae</taxon>
        <taxon>Anisakis</taxon>
        <taxon>Anisakis simplex complex</taxon>
    </lineage>
</organism>
<evidence type="ECO:0000313" key="3">
    <source>
        <dbReference type="EMBL" id="VDK18625.1"/>
    </source>
</evidence>
<evidence type="ECO:0000313" key="4">
    <source>
        <dbReference type="Proteomes" id="UP000267096"/>
    </source>
</evidence>
<dbReference type="Proteomes" id="UP000267096">
    <property type="component" value="Unassembled WGS sequence"/>
</dbReference>
<dbReference type="InterPro" id="IPR043588">
    <property type="entry name" value="SSH-N"/>
</dbReference>